<protein>
    <submittedName>
        <fullName evidence="2">Uncharacterized protein LOC142172468</fullName>
    </submittedName>
</protein>
<sequence>MDVVGPIEPAASNRDMFILVAINPFTKWFEVASYKVVTKKVVADFVRDHIVCQFGVPESIVTDNAANLNSDLMKAMYETFNIKHQNSIAYKTQKNRVAEAANKHIEKILWKMVDIYKHWHEKLPFAMLEYRITIRTSTGATPYLLVYDTEAIIPAEVEIPSLRIIQEAELSDTEWIQNQYKQLALYADKRMNVDEAKEKFSPNWQGSYMIHRVLTR</sequence>
<proteinExistence type="predicted"/>
<evidence type="ECO:0000313" key="1">
    <source>
        <dbReference type="Proteomes" id="UP000790787"/>
    </source>
</evidence>
<dbReference type="RefSeq" id="XP_075092195.1">
    <property type="nucleotide sequence ID" value="XM_075236094.1"/>
</dbReference>
<dbReference type="Proteomes" id="UP000790787">
    <property type="component" value="Chromosome 18"/>
</dbReference>
<gene>
    <name evidence="2" type="primary">LOC142172468</name>
</gene>
<organism evidence="1 2">
    <name type="scientific">Nicotiana tabacum</name>
    <name type="common">Common tobacco</name>
    <dbReference type="NCBI Taxonomy" id="4097"/>
    <lineage>
        <taxon>Eukaryota</taxon>
        <taxon>Viridiplantae</taxon>
        <taxon>Streptophyta</taxon>
        <taxon>Embryophyta</taxon>
        <taxon>Tracheophyta</taxon>
        <taxon>Spermatophyta</taxon>
        <taxon>Magnoliopsida</taxon>
        <taxon>eudicotyledons</taxon>
        <taxon>Gunneridae</taxon>
        <taxon>Pentapetalae</taxon>
        <taxon>asterids</taxon>
        <taxon>lamiids</taxon>
        <taxon>Solanales</taxon>
        <taxon>Solanaceae</taxon>
        <taxon>Nicotianoideae</taxon>
        <taxon>Nicotianeae</taxon>
        <taxon>Nicotiana</taxon>
    </lineage>
</organism>
<reference evidence="2" key="2">
    <citation type="submission" date="2025-08" db="UniProtKB">
        <authorList>
            <consortium name="RefSeq"/>
        </authorList>
    </citation>
    <scope>IDENTIFICATION</scope>
    <source>
        <tissue evidence="2">Leaf</tissue>
    </source>
</reference>
<name>A0AC58T4P7_TOBAC</name>
<reference evidence="1" key="1">
    <citation type="journal article" date="2014" name="Nat. Commun.">
        <title>The tobacco genome sequence and its comparison with those of tomato and potato.</title>
        <authorList>
            <person name="Sierro N."/>
            <person name="Battey J.N."/>
            <person name="Ouadi S."/>
            <person name="Bakaher N."/>
            <person name="Bovet L."/>
            <person name="Willig A."/>
            <person name="Goepfert S."/>
            <person name="Peitsch M.C."/>
            <person name="Ivanov N.V."/>
        </authorList>
    </citation>
    <scope>NUCLEOTIDE SEQUENCE [LARGE SCALE GENOMIC DNA]</scope>
</reference>
<evidence type="ECO:0000313" key="2">
    <source>
        <dbReference type="RefSeq" id="XP_075092195.1"/>
    </source>
</evidence>
<keyword evidence="1" id="KW-1185">Reference proteome</keyword>
<accession>A0AC58T4P7</accession>